<accession>A0A8J4URY8</accession>
<evidence type="ECO:0000313" key="1">
    <source>
        <dbReference type="EMBL" id="KAF2072931.1"/>
    </source>
</evidence>
<dbReference type="Proteomes" id="UP000695562">
    <property type="component" value="Unassembled WGS sequence"/>
</dbReference>
<comment type="caution">
    <text evidence="1">The sequence shown here is derived from an EMBL/GenBank/DDBJ whole genome shotgun (WGS) entry which is preliminary data.</text>
</comment>
<dbReference type="EMBL" id="AJWJ01000238">
    <property type="protein sequence ID" value="KAF2072931.1"/>
    <property type="molecule type" value="Genomic_DNA"/>
</dbReference>
<gene>
    <name evidence="1" type="ORF">CYY_005753</name>
</gene>
<name>A0A8J4URY8_9MYCE</name>
<sequence>MPIFKSISSLNFGLNQSKSLTNILSNPTGNNLIQSKNQSCDGDPTLDEYAEGVFDAINGTISVFNSKFPNS</sequence>
<keyword evidence="2" id="KW-1185">Reference proteome</keyword>
<dbReference type="AlphaFoldDB" id="A0A8J4URY8"/>
<reference evidence="1" key="1">
    <citation type="submission" date="2020-01" db="EMBL/GenBank/DDBJ databases">
        <title>Development of genomics and gene disruption for Polysphondylium violaceum indicates a role for the polyketide synthase stlB in stalk morphogenesis.</title>
        <authorList>
            <person name="Narita B."/>
            <person name="Kawabe Y."/>
            <person name="Kin K."/>
            <person name="Saito T."/>
            <person name="Gibbs R."/>
            <person name="Kuspa A."/>
            <person name="Muzny D."/>
            <person name="Queller D."/>
            <person name="Richards S."/>
            <person name="Strassman J."/>
            <person name="Sucgang R."/>
            <person name="Worley K."/>
            <person name="Schaap P."/>
        </authorList>
    </citation>
    <scope>NUCLEOTIDE SEQUENCE</scope>
    <source>
        <strain evidence="1">QSvi11</strain>
    </source>
</reference>
<organism evidence="1 2">
    <name type="scientific">Polysphondylium violaceum</name>
    <dbReference type="NCBI Taxonomy" id="133409"/>
    <lineage>
        <taxon>Eukaryota</taxon>
        <taxon>Amoebozoa</taxon>
        <taxon>Evosea</taxon>
        <taxon>Eumycetozoa</taxon>
        <taxon>Dictyostelia</taxon>
        <taxon>Dictyosteliales</taxon>
        <taxon>Dictyosteliaceae</taxon>
        <taxon>Polysphondylium</taxon>
    </lineage>
</organism>
<protein>
    <submittedName>
        <fullName evidence="1">Uncharacterized protein</fullName>
    </submittedName>
</protein>
<proteinExistence type="predicted"/>
<evidence type="ECO:0000313" key="2">
    <source>
        <dbReference type="Proteomes" id="UP000695562"/>
    </source>
</evidence>